<gene>
    <name evidence="3" type="ORF">MSBRW_3312</name>
</gene>
<keyword evidence="2" id="KW-0812">Transmembrane</keyword>
<proteinExistence type="predicted"/>
<dbReference type="AlphaFoldDB" id="A0A0E3QPW5"/>
<organism evidence="3 4">
    <name type="scientific">Methanosarcina barkeri str. Wiesmoor</name>
    <dbReference type="NCBI Taxonomy" id="1434109"/>
    <lineage>
        <taxon>Archaea</taxon>
        <taxon>Methanobacteriati</taxon>
        <taxon>Methanobacteriota</taxon>
        <taxon>Stenosarchaea group</taxon>
        <taxon>Methanomicrobia</taxon>
        <taxon>Methanosarcinales</taxon>
        <taxon>Methanosarcinaceae</taxon>
        <taxon>Methanosarcina</taxon>
    </lineage>
</organism>
<dbReference type="PATRIC" id="fig|1434109.4.peg.4303"/>
<feature type="repeat" description="TPR" evidence="1">
    <location>
        <begin position="858"/>
        <end position="891"/>
    </location>
</feature>
<dbReference type="HOGENOM" id="CLU_321233_0_0_2"/>
<evidence type="ECO:0000256" key="2">
    <source>
        <dbReference type="SAM" id="Phobius"/>
    </source>
</evidence>
<feature type="transmembrane region" description="Helical" evidence="2">
    <location>
        <begin position="227"/>
        <end position="248"/>
    </location>
</feature>
<sequence length="902" mass="103771">MDAPNHLYTIQKQLILEGVIIKKEKIIILVIFAIIALLYTFHYLFFWNYIVDDAGITFGASKTLVEYGRFSIDKYAETVETYSNPSLMAIYAFIYWLGIDIPIGSKILNWVIGLIVLLFVYKINNLYGEKIPSQTSWMNLLSPLLLSLMTEFILWGVAGLENILYGFATAGLILGALKYEKSKDIVLLTCFSGLISITRPEGVIFAIFIYCGIFLRNYVINKSYKKIAVSFSLFFMFYCLFIAFRYYLFSWVFPNTYYAKINPSYIGSFLEGGYYLFNFVISYLSLFILTLVLLYFYIYFSDKYVEGNCARKIKFIFSTLAFFDLLIILGLNSYYFFKENPFLSFFPSSDSFLLLVGFVEIDSLLLLAFIGIRYLLFDNNLNKLISMLKLTCGYTFKNSVIYFSTVIIFANVVYIFRSGGTWGNARFLTPVLIALPIISTEIFKSVTNLMVNYNHSEISDLSNHNHTRISKIFSVAVLFILILFFLQMAYNSGNVDMISFWDIKATHADFGNEVGSYLITNHYASNPKQISYVVPDLGATSYYAKNYTIIDSARLGSVPIAHNGYEPGFFRHYVFDIENPALIETHHYWSKITNILSYDQFNKNYVLIKGPGIVKYKGINVPVGYYIRKDIFASQNLNSINNFTNRLNLKNFDTGSTIFSPKGEIELNTYWIKNPNINSKIIDNHTIEVYLNGSSGDYLIDSHKLTGGYYIPSRWDTNLVILDKKVIYPENIPDGNYSLVIKVIYPDNIMESNFLENITIGLKNSSVLYEHVNKFKINMAKQNYSVAKKELRIIKGIDIPLYETYYYNYLNSELNFINMLIANNNLKEANQLLKPITGLQTTDTQINTRLRDTESKLANLYETTGNLCEAKGDFSSAIDYFEYSIWYNPDNHKLRAHIEAIR</sequence>
<feature type="transmembrane region" description="Helical" evidence="2">
    <location>
        <begin position="396"/>
        <end position="416"/>
    </location>
</feature>
<name>A0A0E3QPW5_METBA</name>
<dbReference type="PROSITE" id="PS50005">
    <property type="entry name" value="TPR"/>
    <property type="match status" value="1"/>
</dbReference>
<dbReference type="InterPro" id="IPR019734">
    <property type="entry name" value="TPR_rpt"/>
</dbReference>
<reference evidence="3 4" key="1">
    <citation type="submission" date="2014-07" db="EMBL/GenBank/DDBJ databases">
        <title>Methanogenic archaea and the global carbon cycle.</title>
        <authorList>
            <person name="Henriksen J.R."/>
            <person name="Luke J."/>
            <person name="Reinhart S."/>
            <person name="Benedict M.N."/>
            <person name="Youngblut N.D."/>
            <person name="Metcalf M.E."/>
            <person name="Whitaker R.J."/>
            <person name="Metcalf W.W."/>
        </authorList>
    </citation>
    <scope>NUCLEOTIDE SEQUENCE [LARGE SCALE GENOMIC DNA]</scope>
    <source>
        <strain evidence="3 4">Wiesmoor</strain>
    </source>
</reference>
<feature type="transmembrane region" description="Helical" evidence="2">
    <location>
        <begin position="107"/>
        <end position="124"/>
    </location>
</feature>
<feature type="transmembrane region" description="Helical" evidence="2">
    <location>
        <begin position="312"/>
        <end position="337"/>
    </location>
</feature>
<evidence type="ECO:0000256" key="1">
    <source>
        <dbReference type="PROSITE-ProRule" id="PRU00339"/>
    </source>
</evidence>
<keyword evidence="1" id="KW-0802">TPR repeat</keyword>
<accession>A0A0E3QPW5</accession>
<protein>
    <submittedName>
        <fullName evidence="3">Uncharacterized protein</fullName>
    </submittedName>
</protein>
<evidence type="ECO:0000313" key="4">
    <source>
        <dbReference type="Proteomes" id="UP000033038"/>
    </source>
</evidence>
<evidence type="ECO:0000313" key="3">
    <source>
        <dbReference type="EMBL" id="AKB52565.1"/>
    </source>
</evidence>
<dbReference type="KEGG" id="mbw:MSBRW_3312"/>
<dbReference type="RefSeq" id="WP_011306420.1">
    <property type="nucleotide sequence ID" value="NZ_CP009526.1"/>
</dbReference>
<feature type="transmembrane region" description="Helical" evidence="2">
    <location>
        <begin position="428"/>
        <end position="451"/>
    </location>
</feature>
<keyword evidence="2" id="KW-1133">Transmembrane helix</keyword>
<keyword evidence="2" id="KW-0472">Membrane</keyword>
<feature type="transmembrane region" description="Helical" evidence="2">
    <location>
        <begin position="472"/>
        <end position="490"/>
    </location>
</feature>
<dbReference type="EMBL" id="CP009526">
    <property type="protein sequence ID" value="AKB52565.1"/>
    <property type="molecule type" value="Genomic_DNA"/>
</dbReference>
<feature type="transmembrane region" description="Helical" evidence="2">
    <location>
        <begin position="26"/>
        <end position="45"/>
    </location>
</feature>
<feature type="transmembrane region" description="Helical" evidence="2">
    <location>
        <begin position="185"/>
        <end position="215"/>
    </location>
</feature>
<feature type="transmembrane region" description="Helical" evidence="2">
    <location>
        <begin position="352"/>
        <end position="376"/>
    </location>
</feature>
<dbReference type="Proteomes" id="UP000033038">
    <property type="component" value="Chromosome"/>
</dbReference>
<dbReference type="GeneID" id="24824927"/>
<feature type="transmembrane region" description="Helical" evidence="2">
    <location>
        <begin position="274"/>
        <end position="300"/>
    </location>
</feature>
<feature type="transmembrane region" description="Helical" evidence="2">
    <location>
        <begin position="162"/>
        <end position="179"/>
    </location>
</feature>